<keyword evidence="1" id="KW-0813">Transport</keyword>
<organism evidence="6 7">
    <name type="scientific">Paracoccus salipaludis</name>
    <dbReference type="NCBI Taxonomy" id="2032623"/>
    <lineage>
        <taxon>Bacteria</taxon>
        <taxon>Pseudomonadati</taxon>
        <taxon>Pseudomonadota</taxon>
        <taxon>Alphaproteobacteria</taxon>
        <taxon>Rhodobacterales</taxon>
        <taxon>Paracoccaceae</taxon>
        <taxon>Paracoccus</taxon>
    </lineage>
</organism>
<dbReference type="EMBL" id="NSJZ01000019">
    <property type="protein sequence ID" value="PAU96161.1"/>
    <property type="molecule type" value="Genomic_DNA"/>
</dbReference>
<gene>
    <name evidence="6" type="ORF">CK240_15095</name>
</gene>
<dbReference type="GO" id="GO:0051536">
    <property type="term" value="F:iron-sulfur cluster binding"/>
    <property type="evidence" value="ECO:0007669"/>
    <property type="project" value="UniProtKB-KW"/>
</dbReference>
<evidence type="ECO:0000313" key="7">
    <source>
        <dbReference type="Proteomes" id="UP000218023"/>
    </source>
</evidence>
<dbReference type="RefSeq" id="WP_095641161.1">
    <property type="nucleotide sequence ID" value="NZ_NSJZ01000019.1"/>
</dbReference>
<keyword evidence="3" id="KW-0249">Electron transport</keyword>
<protein>
    <submittedName>
        <fullName evidence="6">Ferredoxin</fullName>
    </submittedName>
</protein>
<dbReference type="Proteomes" id="UP000218023">
    <property type="component" value="Unassembled WGS sequence"/>
</dbReference>
<evidence type="ECO:0000256" key="5">
    <source>
        <dbReference type="ARBA" id="ARBA00023014"/>
    </source>
</evidence>
<keyword evidence="7" id="KW-1185">Reference proteome</keyword>
<dbReference type="PANTHER" id="PTHR36923">
    <property type="entry name" value="FERREDOXIN"/>
    <property type="match status" value="1"/>
</dbReference>
<evidence type="ECO:0000256" key="1">
    <source>
        <dbReference type="ARBA" id="ARBA00022448"/>
    </source>
</evidence>
<evidence type="ECO:0000256" key="2">
    <source>
        <dbReference type="ARBA" id="ARBA00022723"/>
    </source>
</evidence>
<dbReference type="InterPro" id="IPR051269">
    <property type="entry name" value="Fe-S_cluster_ET"/>
</dbReference>
<comment type="caution">
    <text evidence="6">The sequence shown here is derived from an EMBL/GenBank/DDBJ whole genome shotgun (WGS) entry which is preliminary data.</text>
</comment>
<keyword evidence="4" id="KW-0408">Iron</keyword>
<sequence length="65" mass="6980">MTKGAFLRIDRDRCEGHGQCAIMAPDLLHLDDAGEVVIDVADVSDRMEAARKAVQACPAIALSIE</sequence>
<evidence type="ECO:0000256" key="4">
    <source>
        <dbReference type="ARBA" id="ARBA00023004"/>
    </source>
</evidence>
<keyword evidence="2" id="KW-0479">Metal-binding</keyword>
<evidence type="ECO:0000313" key="6">
    <source>
        <dbReference type="EMBL" id="PAU96161.1"/>
    </source>
</evidence>
<dbReference type="Pfam" id="PF13459">
    <property type="entry name" value="Fer4_15"/>
    <property type="match status" value="1"/>
</dbReference>
<dbReference type="AlphaFoldDB" id="A0A2A2GF90"/>
<evidence type="ECO:0000256" key="3">
    <source>
        <dbReference type="ARBA" id="ARBA00022982"/>
    </source>
</evidence>
<dbReference type="Gene3D" id="3.30.70.20">
    <property type="match status" value="1"/>
</dbReference>
<name>A0A2A2GF90_9RHOB</name>
<dbReference type="SUPFAM" id="SSF54862">
    <property type="entry name" value="4Fe-4S ferredoxins"/>
    <property type="match status" value="1"/>
</dbReference>
<proteinExistence type="predicted"/>
<dbReference type="GO" id="GO:0046872">
    <property type="term" value="F:metal ion binding"/>
    <property type="evidence" value="ECO:0007669"/>
    <property type="project" value="UniProtKB-KW"/>
</dbReference>
<keyword evidence="5" id="KW-0411">Iron-sulfur</keyword>
<accession>A0A2A2GF90</accession>
<reference evidence="6 7" key="1">
    <citation type="submission" date="2017-09" db="EMBL/GenBank/DDBJ databases">
        <title>Paracoccus alkalisoli sp. nov., isolated from saline alkaline soil.</title>
        <authorList>
            <person name="Dong X."/>
            <person name="Zhang G."/>
        </authorList>
    </citation>
    <scope>NUCLEOTIDE SEQUENCE [LARGE SCALE GENOMIC DNA]</scope>
    <source>
        <strain evidence="6 7">WN007</strain>
    </source>
</reference>
<dbReference type="OrthoDB" id="164224at2"/>
<dbReference type="PANTHER" id="PTHR36923:SF3">
    <property type="entry name" value="FERREDOXIN"/>
    <property type="match status" value="1"/>
</dbReference>